<evidence type="ECO:0000256" key="3">
    <source>
        <dbReference type="ARBA" id="ARBA00022692"/>
    </source>
</evidence>
<dbReference type="PANTHER" id="PTHR32322:SF2">
    <property type="entry name" value="EAMA DOMAIN-CONTAINING PROTEIN"/>
    <property type="match status" value="1"/>
</dbReference>
<keyword evidence="3 6" id="KW-0812">Transmembrane</keyword>
<dbReference type="InterPro" id="IPR037185">
    <property type="entry name" value="EmrE-like"/>
</dbReference>
<feature type="transmembrane region" description="Helical" evidence="6">
    <location>
        <begin position="122"/>
        <end position="142"/>
    </location>
</feature>
<evidence type="ECO:0000256" key="1">
    <source>
        <dbReference type="ARBA" id="ARBA00004141"/>
    </source>
</evidence>
<dbReference type="SUPFAM" id="SSF103481">
    <property type="entry name" value="Multidrug resistance efflux transporter EmrE"/>
    <property type="match status" value="2"/>
</dbReference>
<evidence type="ECO:0000256" key="5">
    <source>
        <dbReference type="ARBA" id="ARBA00023136"/>
    </source>
</evidence>
<dbReference type="Gene3D" id="1.10.3730.20">
    <property type="match status" value="1"/>
</dbReference>
<dbReference type="AlphaFoldDB" id="A0A1G6BQ62"/>
<feature type="transmembrane region" description="Helical" evidence="6">
    <location>
        <begin position="64"/>
        <end position="86"/>
    </location>
</feature>
<sequence>MRTYIKLLCTSMFWGGTFVAGRLVSRELPPFSAAFLRFAIASVCLVILVRIYEGGLPRPRAAQILPIIVLGLSGIFAYNVLFFIGLQTVEAGRAAVIVATNPIFVALLAALLFQEPLGPGRLVGIGLSVSGAVLAITGGHPLALFNQVLTWGDVAIFGCVASWVTYLLVGKVMMQNLSPHAAVTYSCLAGTVMLLPFSLTEGLIGHLRLIPWTLWAALLYLGMFGTVLGFTWFYQAVKEIGPSRAAVFINFVPIWAIVSGFLILGESLNLTLIMGAAMVGGGVYLTNRKMKTPGAEIRPRP</sequence>
<feature type="transmembrane region" description="Helical" evidence="6">
    <location>
        <begin position="7"/>
        <end position="25"/>
    </location>
</feature>
<evidence type="ECO:0000313" key="8">
    <source>
        <dbReference type="EMBL" id="SDB22717.1"/>
    </source>
</evidence>
<evidence type="ECO:0000259" key="7">
    <source>
        <dbReference type="Pfam" id="PF00892"/>
    </source>
</evidence>
<feature type="transmembrane region" description="Helical" evidence="6">
    <location>
        <begin position="245"/>
        <end position="264"/>
    </location>
</feature>
<feature type="transmembrane region" description="Helical" evidence="6">
    <location>
        <begin position="148"/>
        <end position="169"/>
    </location>
</feature>
<dbReference type="PANTHER" id="PTHR32322">
    <property type="entry name" value="INNER MEMBRANE TRANSPORTER"/>
    <property type="match status" value="1"/>
</dbReference>
<name>A0A1G6BQ62_9BACT</name>
<keyword evidence="4 6" id="KW-1133">Transmembrane helix</keyword>
<comment type="subcellular location">
    <subcellularLocation>
        <location evidence="1">Membrane</location>
        <topology evidence="1">Multi-pass membrane protein</topology>
    </subcellularLocation>
</comment>
<feature type="transmembrane region" description="Helical" evidence="6">
    <location>
        <begin position="270"/>
        <end position="287"/>
    </location>
</feature>
<gene>
    <name evidence="8" type="ORF">SAMN05660653_01108</name>
</gene>
<proteinExistence type="inferred from homology"/>
<feature type="transmembrane region" description="Helical" evidence="6">
    <location>
        <begin position="212"/>
        <end position="233"/>
    </location>
</feature>
<protein>
    <submittedName>
        <fullName evidence="8">Threonine/homoserine efflux transporter RhtA</fullName>
    </submittedName>
</protein>
<dbReference type="InterPro" id="IPR000620">
    <property type="entry name" value="EamA_dom"/>
</dbReference>
<keyword evidence="5 6" id="KW-0472">Membrane</keyword>
<feature type="transmembrane region" description="Helical" evidence="6">
    <location>
        <begin position="92"/>
        <end position="113"/>
    </location>
</feature>
<dbReference type="Pfam" id="PF00892">
    <property type="entry name" value="EamA"/>
    <property type="match status" value="2"/>
</dbReference>
<comment type="similarity">
    <text evidence="2">Belongs to the EamA transporter family.</text>
</comment>
<dbReference type="STRING" id="617002.SAMN05660653_01108"/>
<accession>A0A1G6BQ62</accession>
<dbReference type="GO" id="GO:0016020">
    <property type="term" value="C:membrane"/>
    <property type="evidence" value="ECO:0007669"/>
    <property type="project" value="UniProtKB-SubCell"/>
</dbReference>
<keyword evidence="9" id="KW-1185">Reference proteome</keyword>
<organism evidence="8 9">
    <name type="scientific">Desulfonatronum thiosulfatophilum</name>
    <dbReference type="NCBI Taxonomy" id="617002"/>
    <lineage>
        <taxon>Bacteria</taxon>
        <taxon>Pseudomonadati</taxon>
        <taxon>Thermodesulfobacteriota</taxon>
        <taxon>Desulfovibrionia</taxon>
        <taxon>Desulfovibrionales</taxon>
        <taxon>Desulfonatronaceae</taxon>
        <taxon>Desulfonatronum</taxon>
    </lineage>
</organism>
<reference evidence="8 9" key="1">
    <citation type="submission" date="2016-10" db="EMBL/GenBank/DDBJ databases">
        <authorList>
            <person name="de Groot N.N."/>
        </authorList>
    </citation>
    <scope>NUCLEOTIDE SEQUENCE [LARGE SCALE GENOMIC DNA]</scope>
    <source>
        <strain evidence="8 9">ASO4-2</strain>
    </source>
</reference>
<evidence type="ECO:0000256" key="2">
    <source>
        <dbReference type="ARBA" id="ARBA00007362"/>
    </source>
</evidence>
<dbReference type="Proteomes" id="UP000198771">
    <property type="component" value="Unassembled WGS sequence"/>
</dbReference>
<feature type="domain" description="EamA" evidence="7">
    <location>
        <begin position="151"/>
        <end position="287"/>
    </location>
</feature>
<feature type="transmembrane region" description="Helical" evidence="6">
    <location>
        <begin position="31"/>
        <end position="52"/>
    </location>
</feature>
<dbReference type="InterPro" id="IPR050638">
    <property type="entry name" value="AA-Vitamin_Transporters"/>
</dbReference>
<feature type="domain" description="EamA" evidence="7">
    <location>
        <begin position="4"/>
        <end position="136"/>
    </location>
</feature>
<dbReference type="RefSeq" id="WP_092118338.1">
    <property type="nucleotide sequence ID" value="NZ_FMXO01000005.1"/>
</dbReference>
<dbReference type="EMBL" id="FMXO01000005">
    <property type="protein sequence ID" value="SDB22717.1"/>
    <property type="molecule type" value="Genomic_DNA"/>
</dbReference>
<dbReference type="OrthoDB" id="5186724at2"/>
<evidence type="ECO:0000256" key="4">
    <source>
        <dbReference type="ARBA" id="ARBA00022989"/>
    </source>
</evidence>
<evidence type="ECO:0000256" key="6">
    <source>
        <dbReference type="SAM" id="Phobius"/>
    </source>
</evidence>
<evidence type="ECO:0000313" key="9">
    <source>
        <dbReference type="Proteomes" id="UP000198771"/>
    </source>
</evidence>
<feature type="transmembrane region" description="Helical" evidence="6">
    <location>
        <begin position="181"/>
        <end position="200"/>
    </location>
</feature>